<name>A0ABY5Y5D3_9BACT</name>
<evidence type="ECO:0000256" key="2">
    <source>
        <dbReference type="ARBA" id="ARBA00022679"/>
    </source>
</evidence>
<keyword evidence="5 8" id="KW-0067">ATP-binding</keyword>
<keyword evidence="3 8" id="KW-0547">Nucleotide-binding</keyword>
<feature type="binding site" evidence="8">
    <location>
        <begin position="16"/>
        <end position="24"/>
    </location>
    <ligand>
        <name>ATP</name>
        <dbReference type="ChEBI" id="CHEBI:30616"/>
    </ligand>
</feature>
<sequence length="231" mass="25666">MREFAGKGNFIVTIDGPAGVGKSTLAKRLAKHLGIAYLDTGAMYRSLALHAGAGVADLSDAEMREMFTAYSYALKKEDDQYALYFNGKKIGEEIRTEKAGRLASVVAKIPEVRKALQKFQREIGEETALVAEGRDMGTVVFPYAPVKFFLDARPEVRAKRRYDELTGKGQQEKYEDILQNIIARDEQDRNRAADPLAPHENAIIVDTSELDIEGVFQELVRHCQIVAAGDK</sequence>
<evidence type="ECO:0000313" key="10">
    <source>
        <dbReference type="EMBL" id="UWX06744.1"/>
    </source>
</evidence>
<evidence type="ECO:0000256" key="4">
    <source>
        <dbReference type="ARBA" id="ARBA00022777"/>
    </source>
</evidence>
<keyword evidence="2 8" id="KW-0808">Transferase</keyword>
<dbReference type="HAMAP" id="MF_00238">
    <property type="entry name" value="Cytidyl_kinase_type1"/>
    <property type="match status" value="1"/>
</dbReference>
<comment type="subcellular location">
    <subcellularLocation>
        <location evidence="8">Cytoplasm</location>
    </subcellularLocation>
</comment>
<evidence type="ECO:0000256" key="3">
    <source>
        <dbReference type="ARBA" id="ARBA00022741"/>
    </source>
</evidence>
<evidence type="ECO:0000256" key="7">
    <source>
        <dbReference type="ARBA" id="ARBA00048478"/>
    </source>
</evidence>
<organism evidence="10 11">
    <name type="scientific">Taurinivorans muris</name>
    <dbReference type="NCBI Taxonomy" id="2787751"/>
    <lineage>
        <taxon>Bacteria</taxon>
        <taxon>Pseudomonadati</taxon>
        <taxon>Thermodesulfobacteriota</taxon>
        <taxon>Desulfovibrionia</taxon>
        <taxon>Desulfovibrionales</taxon>
        <taxon>Desulfovibrionaceae</taxon>
        <taxon>Taurinivorans</taxon>
    </lineage>
</organism>
<evidence type="ECO:0000313" key="11">
    <source>
        <dbReference type="Proteomes" id="UP001058120"/>
    </source>
</evidence>
<dbReference type="SUPFAM" id="SSF52540">
    <property type="entry name" value="P-loop containing nucleoside triphosphate hydrolases"/>
    <property type="match status" value="1"/>
</dbReference>
<comment type="catalytic activity">
    <reaction evidence="6 8">
        <text>dCMP + ATP = dCDP + ADP</text>
        <dbReference type="Rhea" id="RHEA:25094"/>
        <dbReference type="ChEBI" id="CHEBI:30616"/>
        <dbReference type="ChEBI" id="CHEBI:57566"/>
        <dbReference type="ChEBI" id="CHEBI:58593"/>
        <dbReference type="ChEBI" id="CHEBI:456216"/>
        <dbReference type="EC" id="2.7.4.25"/>
    </reaction>
</comment>
<keyword evidence="4 8" id="KW-0418">Kinase</keyword>
<dbReference type="Gene3D" id="3.40.50.300">
    <property type="entry name" value="P-loop containing nucleotide triphosphate hydrolases"/>
    <property type="match status" value="1"/>
</dbReference>
<dbReference type="Pfam" id="PF02224">
    <property type="entry name" value="Cytidylate_kin"/>
    <property type="match status" value="1"/>
</dbReference>
<dbReference type="EC" id="2.7.4.25" evidence="8"/>
<evidence type="ECO:0000256" key="8">
    <source>
        <dbReference type="HAMAP-Rule" id="MF_00238"/>
    </source>
</evidence>
<dbReference type="RefSeq" id="WP_334316320.1">
    <property type="nucleotide sequence ID" value="NZ_CP065938.1"/>
</dbReference>
<dbReference type="InterPro" id="IPR027417">
    <property type="entry name" value="P-loop_NTPase"/>
</dbReference>
<dbReference type="EMBL" id="CP065938">
    <property type="protein sequence ID" value="UWX06744.1"/>
    <property type="molecule type" value="Genomic_DNA"/>
</dbReference>
<accession>A0ABY5Y5D3</accession>
<comment type="similarity">
    <text evidence="1 8">Belongs to the cytidylate kinase family. Type 1 subfamily.</text>
</comment>
<evidence type="ECO:0000259" key="9">
    <source>
        <dbReference type="Pfam" id="PF02224"/>
    </source>
</evidence>
<dbReference type="GO" id="GO:0016301">
    <property type="term" value="F:kinase activity"/>
    <property type="evidence" value="ECO:0007669"/>
    <property type="project" value="UniProtKB-KW"/>
</dbReference>
<comment type="catalytic activity">
    <reaction evidence="7 8">
        <text>CMP + ATP = CDP + ADP</text>
        <dbReference type="Rhea" id="RHEA:11600"/>
        <dbReference type="ChEBI" id="CHEBI:30616"/>
        <dbReference type="ChEBI" id="CHEBI:58069"/>
        <dbReference type="ChEBI" id="CHEBI:60377"/>
        <dbReference type="ChEBI" id="CHEBI:456216"/>
        <dbReference type="EC" id="2.7.4.25"/>
    </reaction>
</comment>
<dbReference type="InterPro" id="IPR011994">
    <property type="entry name" value="Cytidylate_kinase_dom"/>
</dbReference>
<dbReference type="NCBIfam" id="TIGR00017">
    <property type="entry name" value="cmk"/>
    <property type="match status" value="1"/>
</dbReference>
<feature type="domain" description="Cytidylate kinase" evidence="9">
    <location>
        <begin position="12"/>
        <end position="222"/>
    </location>
</feature>
<dbReference type="InterPro" id="IPR003136">
    <property type="entry name" value="Cytidylate_kin"/>
</dbReference>
<keyword evidence="8" id="KW-0963">Cytoplasm</keyword>
<dbReference type="PANTHER" id="PTHR21299:SF2">
    <property type="entry name" value="CYTIDYLATE KINASE"/>
    <property type="match status" value="1"/>
</dbReference>
<evidence type="ECO:0000256" key="1">
    <source>
        <dbReference type="ARBA" id="ARBA00009427"/>
    </source>
</evidence>
<reference evidence="10" key="1">
    <citation type="submission" date="2020-12" db="EMBL/GenBank/DDBJ databases">
        <title>Taurinivorans muris gen. nov., sp. nov., fundamental and realized metabolic niche of a ubiquitous sulfidogenic bacterium in the murine intestine.</title>
        <authorList>
            <person name="Ye H."/>
            <person name="Hanson B.T."/>
            <person name="Loy A."/>
        </authorList>
    </citation>
    <scope>NUCLEOTIDE SEQUENCE</scope>
    <source>
        <strain evidence="10">LT0009</strain>
    </source>
</reference>
<gene>
    <name evidence="8" type="primary">cmk</name>
    <name evidence="10" type="ORF">JBF11_06045</name>
</gene>
<keyword evidence="11" id="KW-1185">Reference proteome</keyword>
<proteinExistence type="inferred from homology"/>
<dbReference type="CDD" id="cd02020">
    <property type="entry name" value="CMPK"/>
    <property type="match status" value="1"/>
</dbReference>
<evidence type="ECO:0000256" key="5">
    <source>
        <dbReference type="ARBA" id="ARBA00022840"/>
    </source>
</evidence>
<protein>
    <recommendedName>
        <fullName evidence="8">Cytidylate kinase</fullName>
        <shortName evidence="8">CK</shortName>
        <ecNumber evidence="8">2.7.4.25</ecNumber>
    </recommendedName>
    <alternativeName>
        <fullName evidence="8">Cytidine monophosphate kinase</fullName>
        <shortName evidence="8">CMP kinase</shortName>
    </alternativeName>
</protein>
<dbReference type="Proteomes" id="UP001058120">
    <property type="component" value="Chromosome"/>
</dbReference>
<evidence type="ECO:0000256" key="6">
    <source>
        <dbReference type="ARBA" id="ARBA00047615"/>
    </source>
</evidence>
<dbReference type="PANTHER" id="PTHR21299">
    <property type="entry name" value="CYTIDYLATE KINASE/PANTOATE-BETA-ALANINE LIGASE"/>
    <property type="match status" value="1"/>
</dbReference>